<proteinExistence type="inferred from homology"/>
<evidence type="ECO:0000259" key="7">
    <source>
        <dbReference type="Pfam" id="PF00984"/>
    </source>
</evidence>
<feature type="domain" description="UDP-glucose/GDP-mannose dehydrogenase dimerisation" evidence="7">
    <location>
        <begin position="49"/>
        <end position="92"/>
    </location>
</feature>
<evidence type="ECO:0000256" key="1">
    <source>
        <dbReference type="ARBA" id="ARBA00004701"/>
    </source>
</evidence>
<dbReference type="PANTHER" id="PTHR11374">
    <property type="entry name" value="UDP-GLUCOSE DEHYDROGENASE/UDP-MANNAC DEHYDROGENASE"/>
    <property type="match status" value="1"/>
</dbReference>
<comment type="pathway">
    <text evidence="1">Nucleotide-sugar biosynthesis; UDP-alpha-D-glucuronate biosynthesis; UDP-alpha-D-glucuronate from UDP-alpha-D-glucose: step 1/1.</text>
</comment>
<keyword evidence="9" id="KW-1185">Reference proteome</keyword>
<accession>A0AAQ3L4E4</accession>
<dbReference type="Proteomes" id="UP001327560">
    <property type="component" value="Chromosome 9"/>
</dbReference>
<evidence type="ECO:0000313" key="8">
    <source>
        <dbReference type="EMBL" id="WOL20199.1"/>
    </source>
</evidence>
<evidence type="ECO:0000256" key="5">
    <source>
        <dbReference type="ARBA" id="ARBA00023027"/>
    </source>
</evidence>
<dbReference type="SUPFAM" id="SSF48179">
    <property type="entry name" value="6-phosphogluconate dehydrogenase C-terminal domain-like"/>
    <property type="match status" value="1"/>
</dbReference>
<organism evidence="8 9">
    <name type="scientific">Canna indica</name>
    <name type="common">Indian-shot</name>
    <dbReference type="NCBI Taxonomy" id="4628"/>
    <lineage>
        <taxon>Eukaryota</taxon>
        <taxon>Viridiplantae</taxon>
        <taxon>Streptophyta</taxon>
        <taxon>Embryophyta</taxon>
        <taxon>Tracheophyta</taxon>
        <taxon>Spermatophyta</taxon>
        <taxon>Magnoliopsida</taxon>
        <taxon>Liliopsida</taxon>
        <taxon>Zingiberales</taxon>
        <taxon>Cannaceae</taxon>
        <taxon>Canna</taxon>
    </lineage>
</organism>
<name>A0AAQ3L4E4_9LILI</name>
<evidence type="ECO:0000256" key="6">
    <source>
        <dbReference type="ARBA" id="ARBA00047473"/>
    </source>
</evidence>
<dbReference type="EMBL" id="CP136898">
    <property type="protein sequence ID" value="WOL20199.1"/>
    <property type="molecule type" value="Genomic_DNA"/>
</dbReference>
<dbReference type="PANTHER" id="PTHR11374:SF3">
    <property type="entry name" value="UDP-GLUCOSE 6-DEHYDROGENASE"/>
    <property type="match status" value="1"/>
</dbReference>
<evidence type="ECO:0000256" key="2">
    <source>
        <dbReference type="ARBA" id="ARBA00006601"/>
    </source>
</evidence>
<dbReference type="GO" id="GO:0005634">
    <property type="term" value="C:nucleus"/>
    <property type="evidence" value="ECO:0007669"/>
    <property type="project" value="TreeGrafter"/>
</dbReference>
<dbReference type="GO" id="GO:0006024">
    <property type="term" value="P:glycosaminoglycan biosynthetic process"/>
    <property type="evidence" value="ECO:0007669"/>
    <property type="project" value="TreeGrafter"/>
</dbReference>
<dbReference type="InterPro" id="IPR014026">
    <property type="entry name" value="UDP-Glc/GDP-Man_DH_dimer"/>
</dbReference>
<dbReference type="EC" id="1.1.1.22" evidence="3"/>
<evidence type="ECO:0000256" key="4">
    <source>
        <dbReference type="ARBA" id="ARBA00023002"/>
    </source>
</evidence>
<dbReference type="Pfam" id="PF00984">
    <property type="entry name" value="UDPG_MGDP_dh"/>
    <property type="match status" value="1"/>
</dbReference>
<dbReference type="FunFam" id="1.20.5.100:FF:000001">
    <property type="entry name" value="UDP-glucose 6-dehydrogenase"/>
    <property type="match status" value="1"/>
</dbReference>
<keyword evidence="5" id="KW-0520">NAD</keyword>
<dbReference type="GO" id="GO:0051287">
    <property type="term" value="F:NAD binding"/>
    <property type="evidence" value="ECO:0007669"/>
    <property type="project" value="InterPro"/>
</dbReference>
<dbReference type="InterPro" id="IPR008927">
    <property type="entry name" value="6-PGluconate_DH-like_C_sf"/>
</dbReference>
<reference evidence="8 9" key="1">
    <citation type="submission" date="2023-10" db="EMBL/GenBank/DDBJ databases">
        <title>Chromosome-scale genome assembly provides insights into flower coloration mechanisms of Canna indica.</title>
        <authorList>
            <person name="Li C."/>
        </authorList>
    </citation>
    <scope>NUCLEOTIDE SEQUENCE [LARGE SCALE GENOMIC DNA]</scope>
    <source>
        <tissue evidence="8">Flower</tissue>
    </source>
</reference>
<protein>
    <recommendedName>
        <fullName evidence="3">UDP-glucose 6-dehydrogenase</fullName>
        <ecNumber evidence="3">1.1.1.22</ecNumber>
    </recommendedName>
</protein>
<evidence type="ECO:0000313" key="9">
    <source>
        <dbReference type="Proteomes" id="UP001327560"/>
    </source>
</evidence>
<comment type="similarity">
    <text evidence="2">Belongs to the UDP-glucose/GDP-mannose dehydrogenase family.</text>
</comment>
<sequence>MTIQDLFKPDQVLIGGRQMSNGKKVVETLKAMYANWVSEDRITTTNLWSVELSKLVANAVLAQRISFVNVISTLCEATGANVAYTMGKDNRSGRSS</sequence>
<dbReference type="Gene3D" id="1.20.5.100">
    <property type="entry name" value="Cytochrome c1, transmembrane anchor, C-terminal"/>
    <property type="match status" value="1"/>
</dbReference>
<dbReference type="AlphaFoldDB" id="A0AAQ3L4E4"/>
<dbReference type="InterPro" id="IPR028356">
    <property type="entry name" value="UDPglc_DH_euk"/>
</dbReference>
<dbReference type="Gene3D" id="3.40.50.720">
    <property type="entry name" value="NAD(P)-binding Rossmann-like Domain"/>
    <property type="match status" value="1"/>
</dbReference>
<evidence type="ECO:0000256" key="3">
    <source>
        <dbReference type="ARBA" id="ARBA00012954"/>
    </source>
</evidence>
<gene>
    <name evidence="8" type="ORF">Cni_G29002</name>
</gene>
<comment type="catalytic activity">
    <reaction evidence="6">
        <text>UDP-alpha-D-glucose + 2 NAD(+) + H2O = UDP-alpha-D-glucuronate + 2 NADH + 3 H(+)</text>
        <dbReference type="Rhea" id="RHEA:23596"/>
        <dbReference type="ChEBI" id="CHEBI:15377"/>
        <dbReference type="ChEBI" id="CHEBI:15378"/>
        <dbReference type="ChEBI" id="CHEBI:57540"/>
        <dbReference type="ChEBI" id="CHEBI:57945"/>
        <dbReference type="ChEBI" id="CHEBI:58052"/>
        <dbReference type="ChEBI" id="CHEBI:58885"/>
        <dbReference type="EC" id="1.1.1.22"/>
    </reaction>
</comment>
<keyword evidence="4" id="KW-0560">Oxidoreductase</keyword>
<dbReference type="GO" id="GO:0003979">
    <property type="term" value="F:UDP-glucose 6-dehydrogenase activity"/>
    <property type="evidence" value="ECO:0007669"/>
    <property type="project" value="UniProtKB-EC"/>
</dbReference>